<keyword evidence="1" id="KW-0805">Transcription regulation</keyword>
<evidence type="ECO:0000256" key="2">
    <source>
        <dbReference type="ARBA" id="ARBA00023125"/>
    </source>
</evidence>
<dbReference type="SMART" id="SM00342">
    <property type="entry name" value="HTH_ARAC"/>
    <property type="match status" value="1"/>
</dbReference>
<feature type="domain" description="HTH araC/xylS-type" evidence="4">
    <location>
        <begin position="171"/>
        <end position="276"/>
    </location>
</feature>
<evidence type="ECO:0000256" key="1">
    <source>
        <dbReference type="ARBA" id="ARBA00023015"/>
    </source>
</evidence>
<dbReference type="GO" id="GO:0043565">
    <property type="term" value="F:sequence-specific DNA binding"/>
    <property type="evidence" value="ECO:0007669"/>
    <property type="project" value="InterPro"/>
</dbReference>
<name>A0A1T5M844_9FIRM</name>
<sequence length="284" mass="33559">MYYHKQFAEQIINPEAEIYYEMQPSYEHTIFPHFHDFYEFCLIIKGKQLFSLNEKELILKEGSLVFVRPKDIHSKKYIEEGEHITIAFSKKTLDALFNYLGEDFTKDKLLNPENPPFITLLSAERNVIKHQIKKLLLSQIYNKKNIKVQLKIILIHLFSKYFTEIQESDQIQLPSWLEEVLIEMKRKDNFVKGLPAFLHLSGISHEHLCRIIKKSLNITPTGFINEQRLNYAVKLLIYTDMDITSICFESGFGNLSHFYDLFKKNFHTTPAKFRKEKANPDAYL</sequence>
<dbReference type="OrthoDB" id="9791615at2"/>
<dbReference type="PANTHER" id="PTHR43280">
    <property type="entry name" value="ARAC-FAMILY TRANSCRIPTIONAL REGULATOR"/>
    <property type="match status" value="1"/>
</dbReference>
<accession>A0A1T5M844</accession>
<keyword evidence="6" id="KW-1185">Reference proteome</keyword>
<dbReference type="SUPFAM" id="SSF51215">
    <property type="entry name" value="Regulatory protein AraC"/>
    <property type="match status" value="1"/>
</dbReference>
<organism evidence="5 6">
    <name type="scientific">Maledivibacter halophilus</name>
    <dbReference type="NCBI Taxonomy" id="36842"/>
    <lineage>
        <taxon>Bacteria</taxon>
        <taxon>Bacillati</taxon>
        <taxon>Bacillota</taxon>
        <taxon>Clostridia</taxon>
        <taxon>Peptostreptococcales</taxon>
        <taxon>Caminicellaceae</taxon>
        <taxon>Maledivibacter</taxon>
    </lineage>
</organism>
<gene>
    <name evidence="5" type="ORF">SAMN02194393_04098</name>
</gene>
<dbReference type="Gene3D" id="1.10.10.60">
    <property type="entry name" value="Homeodomain-like"/>
    <property type="match status" value="1"/>
</dbReference>
<keyword evidence="2" id="KW-0238">DNA-binding</keyword>
<proteinExistence type="predicted"/>
<reference evidence="5 6" key="1">
    <citation type="submission" date="2017-02" db="EMBL/GenBank/DDBJ databases">
        <authorList>
            <person name="Peterson S.W."/>
        </authorList>
    </citation>
    <scope>NUCLEOTIDE SEQUENCE [LARGE SCALE GENOMIC DNA]</scope>
    <source>
        <strain evidence="5 6">M1</strain>
    </source>
</reference>
<dbReference type="EMBL" id="FUZT01000011">
    <property type="protein sequence ID" value="SKC84407.1"/>
    <property type="molecule type" value="Genomic_DNA"/>
</dbReference>
<dbReference type="AlphaFoldDB" id="A0A1T5M844"/>
<dbReference type="InterPro" id="IPR009057">
    <property type="entry name" value="Homeodomain-like_sf"/>
</dbReference>
<dbReference type="InterPro" id="IPR014710">
    <property type="entry name" value="RmlC-like_jellyroll"/>
</dbReference>
<keyword evidence="3" id="KW-0804">Transcription</keyword>
<evidence type="ECO:0000313" key="6">
    <source>
        <dbReference type="Proteomes" id="UP000190285"/>
    </source>
</evidence>
<dbReference type="Pfam" id="PF12833">
    <property type="entry name" value="HTH_18"/>
    <property type="match status" value="1"/>
</dbReference>
<dbReference type="InterPro" id="IPR003313">
    <property type="entry name" value="AraC-bd"/>
</dbReference>
<dbReference type="InterPro" id="IPR018060">
    <property type="entry name" value="HTH_AraC"/>
</dbReference>
<protein>
    <submittedName>
        <fullName evidence="5">AraC family transcriptional regulator, cel operon repressor</fullName>
    </submittedName>
</protein>
<evidence type="ECO:0000313" key="5">
    <source>
        <dbReference type="EMBL" id="SKC84407.1"/>
    </source>
</evidence>
<dbReference type="PANTHER" id="PTHR43280:SF2">
    <property type="entry name" value="HTH-TYPE TRANSCRIPTIONAL REGULATOR EXSA"/>
    <property type="match status" value="1"/>
</dbReference>
<dbReference type="STRING" id="36842.SAMN02194393_04098"/>
<dbReference type="GO" id="GO:0003700">
    <property type="term" value="F:DNA-binding transcription factor activity"/>
    <property type="evidence" value="ECO:0007669"/>
    <property type="project" value="InterPro"/>
</dbReference>
<evidence type="ECO:0000256" key="3">
    <source>
        <dbReference type="ARBA" id="ARBA00023163"/>
    </source>
</evidence>
<dbReference type="Proteomes" id="UP000190285">
    <property type="component" value="Unassembled WGS sequence"/>
</dbReference>
<dbReference type="InterPro" id="IPR037923">
    <property type="entry name" value="HTH-like"/>
</dbReference>
<dbReference type="Pfam" id="PF02311">
    <property type="entry name" value="AraC_binding"/>
    <property type="match status" value="1"/>
</dbReference>
<dbReference type="Gene3D" id="2.60.120.10">
    <property type="entry name" value="Jelly Rolls"/>
    <property type="match status" value="1"/>
</dbReference>
<dbReference type="RefSeq" id="WP_079494209.1">
    <property type="nucleotide sequence ID" value="NZ_FUZT01000011.1"/>
</dbReference>
<dbReference type="PROSITE" id="PS01124">
    <property type="entry name" value="HTH_ARAC_FAMILY_2"/>
    <property type="match status" value="1"/>
</dbReference>
<evidence type="ECO:0000259" key="4">
    <source>
        <dbReference type="PROSITE" id="PS01124"/>
    </source>
</evidence>
<dbReference type="SUPFAM" id="SSF46689">
    <property type="entry name" value="Homeodomain-like"/>
    <property type="match status" value="1"/>
</dbReference>